<evidence type="ECO:0000313" key="2">
    <source>
        <dbReference type="Proteomes" id="UP000292362"/>
    </source>
</evidence>
<organism evidence="1 2">
    <name type="scientific">Hamiltosporidium tvaerminnensis</name>
    <dbReference type="NCBI Taxonomy" id="1176355"/>
    <lineage>
        <taxon>Eukaryota</taxon>
        <taxon>Fungi</taxon>
        <taxon>Fungi incertae sedis</taxon>
        <taxon>Microsporidia</taxon>
        <taxon>Dubosqiidae</taxon>
        <taxon>Hamiltosporidium</taxon>
    </lineage>
</organism>
<sequence length="415" mass="49528">MRPKCLIIILKSLVYCSFRYKKLISDRNTDLTDRKTCDKDIVTALSDLCNKMIEKRLSNHERYYKRGFLVFSGNLCAFEDKNLMFQSMIDTYSKNDSIYLFNITLKKSINKSSMINIISEQYARCYLEISRFERKNIAKKKNFASIKYQKIYKKESALYRLKSIKSAKDLFEFLKKEQKWNPSSKKTNLKYFYFLFTDILKSYERLIVYFCFDFYKIFELCGDTTLFVSVENTNSILKNFQNIFKPKNNEPSLISVFGYFFHPPSNLNYSQTENVQNNDNKNLTIDLVKTEIFKSDESSKLPLHYNISNLSDHFANLNPQIFNEWILPDLRVESSIEFYKPKILPTERLIKKLVFKISIPNFKDCNVSMVFRFNRYQLVSFSYKKYLQYKLIEQQKYSSMESLQEIFDSIIKDFD</sequence>
<name>A0A4Q9L6X0_9MICR</name>
<dbReference type="Proteomes" id="UP000292362">
    <property type="component" value="Unassembled WGS sequence"/>
</dbReference>
<dbReference type="EMBL" id="PITJ01000384">
    <property type="protein sequence ID" value="TBU02955.1"/>
    <property type="molecule type" value="Genomic_DNA"/>
</dbReference>
<evidence type="ECO:0000313" key="1">
    <source>
        <dbReference type="EMBL" id="TBU02955.1"/>
    </source>
</evidence>
<protein>
    <submittedName>
        <fullName evidence="1">Uncharacterized protein</fullName>
    </submittedName>
</protein>
<gene>
    <name evidence="1" type="ORF">CWI37_0384p0010</name>
</gene>
<dbReference type="AlphaFoldDB" id="A0A4Q9L6X0"/>
<reference evidence="1 2" key="1">
    <citation type="submission" date="2017-12" db="EMBL/GenBank/DDBJ databases">
        <authorList>
            <person name="Pombert J.-F."/>
            <person name="Haag K.L."/>
            <person name="Ebert D."/>
        </authorList>
    </citation>
    <scope>NUCLEOTIDE SEQUENCE [LARGE SCALE GENOMIC DNA]</scope>
    <source>
        <strain evidence="1">FI-OER-3-3</strain>
    </source>
</reference>
<dbReference type="VEuPathDB" id="MicrosporidiaDB:CWI37_0384p0010"/>
<comment type="caution">
    <text evidence="1">The sequence shown here is derived from an EMBL/GenBank/DDBJ whole genome shotgun (WGS) entry which is preliminary data.</text>
</comment>
<accession>A0A4Q9L6X0</accession>
<proteinExistence type="predicted"/>